<evidence type="ECO:0000313" key="3">
    <source>
        <dbReference type="EMBL" id="AKC92649.1"/>
    </source>
</evidence>
<sequence length="466" mass="50545">MAAGSSPSWWGERLLGRWRDDDMWILTDRPVTYAELREAVRRQAETMASAGIGAGSSVALRIPPSLTVMYVMLAAWTLGAQVMLVESRSPLFEVERLLRICEPQFLISAPPPPTISRYLAEDVSFTVTARPTGYPAASDVCLVQTSSGSTGEPKVIGRGPGSLLRELYRYTALEGMPKAGERVLLLNSIIHTMGLIGGVLHGLNTGAQMVFPARMRAETMVETARAAGASAILGVPVHFALLGRSADVAVPSLRLAVSAGEALPHAIWTRFHERFGVPISPVYGTTETGVIAGDLVAGLEPPVLGQPAAGIEVEVVEGELRVRMDHTPYLWSDRADRFQDGWLRTFDRVDRDPVSGLLSYRGRADSVVVIGGLKVDLTEVEQTILLHPQVREAVVVFCDVIEAYVGGDAALTAADMANWCRSRLSDYKVPKLFRLAAAVPRNANGKVIRNPEVLRRPEETDAHADH</sequence>
<dbReference type="Gene3D" id="3.40.50.12780">
    <property type="entry name" value="N-terminal domain of ligase-like"/>
    <property type="match status" value="1"/>
</dbReference>
<dbReference type="Gene3D" id="3.30.300.30">
    <property type="match status" value="1"/>
</dbReference>
<dbReference type="Pfam" id="PF13193">
    <property type="entry name" value="AMP-binding_C"/>
    <property type="match status" value="1"/>
</dbReference>
<dbReference type="PANTHER" id="PTHR43767:SF10">
    <property type="entry name" value="SURFACTIN SYNTHASE SUBUNIT 1"/>
    <property type="match status" value="1"/>
</dbReference>
<dbReference type="EMBL" id="KP995196">
    <property type="protein sequence ID" value="AKC92649.1"/>
    <property type="molecule type" value="Genomic_DNA"/>
</dbReference>
<proteinExistence type="predicted"/>
<accession>A0A0E3Z886</accession>
<dbReference type="SUPFAM" id="SSF56801">
    <property type="entry name" value="Acetyl-CoA synthetase-like"/>
    <property type="match status" value="1"/>
</dbReference>
<feature type="domain" description="AMP-binding enzyme C-terminal" evidence="2">
    <location>
        <begin position="379"/>
        <end position="446"/>
    </location>
</feature>
<dbReference type="AlphaFoldDB" id="A0A0E3Z886"/>
<protein>
    <submittedName>
        <fullName evidence="3">Putative actinomycin synthetase I adenylation domain protein</fullName>
    </submittedName>
</protein>
<organism evidence="3">
    <name type="scientific">Amycolatopsis sp. SANK 60206</name>
    <dbReference type="NCBI Taxonomy" id="1642649"/>
    <lineage>
        <taxon>Bacteria</taxon>
        <taxon>Bacillati</taxon>
        <taxon>Actinomycetota</taxon>
        <taxon>Actinomycetes</taxon>
        <taxon>Pseudonocardiales</taxon>
        <taxon>Pseudonocardiaceae</taxon>
        <taxon>Amycolatopsis</taxon>
    </lineage>
</organism>
<dbReference type="InterPro" id="IPR020845">
    <property type="entry name" value="AMP-binding_CS"/>
</dbReference>
<dbReference type="PANTHER" id="PTHR43767">
    <property type="entry name" value="LONG-CHAIN-FATTY-ACID--COA LIGASE"/>
    <property type="match status" value="1"/>
</dbReference>
<dbReference type="GO" id="GO:0016877">
    <property type="term" value="F:ligase activity, forming carbon-sulfur bonds"/>
    <property type="evidence" value="ECO:0007669"/>
    <property type="project" value="UniProtKB-ARBA"/>
</dbReference>
<name>A0A0E3Z886_9PSEU</name>
<evidence type="ECO:0000259" key="1">
    <source>
        <dbReference type="Pfam" id="PF00501"/>
    </source>
</evidence>
<reference evidence="3" key="1">
    <citation type="journal article" date="2015" name="J. Biol. Chem.">
        <title>The biosynthesis of capuramycin-type antibiotics: identification of the A-102395 biosynthetic gene cluster, mechanism of self-resistance, and formation of uridine-5'-carboxamide.</title>
        <authorList>
            <person name="Cai W."/>
            <person name="Goswami A."/>
            <person name="Yang Z."/>
            <person name="Liu X."/>
            <person name="Green K.D."/>
            <person name="Barnard-Britson S."/>
            <person name="Baba S."/>
            <person name="Funabashi M."/>
            <person name="Nonaka K."/>
            <person name="Sunkara M."/>
            <person name="Morris A.J."/>
            <person name="Spork A.P."/>
            <person name="Ducho C."/>
            <person name="Garneau-Tsodikova S."/>
            <person name="Thorson J.S."/>
            <person name="Van Lanen S.G."/>
        </authorList>
    </citation>
    <scope>NUCLEOTIDE SEQUENCE</scope>
    <source>
        <strain evidence="3">SANK 60206</strain>
    </source>
</reference>
<dbReference type="InterPro" id="IPR045851">
    <property type="entry name" value="AMP-bd_C_sf"/>
</dbReference>
<dbReference type="InterPro" id="IPR025110">
    <property type="entry name" value="AMP-bd_C"/>
</dbReference>
<dbReference type="PROSITE" id="PS00455">
    <property type="entry name" value="AMP_BINDING"/>
    <property type="match status" value="1"/>
</dbReference>
<dbReference type="InterPro" id="IPR050237">
    <property type="entry name" value="ATP-dep_AMP-bd_enzyme"/>
</dbReference>
<dbReference type="Pfam" id="PF00501">
    <property type="entry name" value="AMP-binding"/>
    <property type="match status" value="1"/>
</dbReference>
<dbReference type="InterPro" id="IPR042099">
    <property type="entry name" value="ANL_N_sf"/>
</dbReference>
<evidence type="ECO:0000259" key="2">
    <source>
        <dbReference type="Pfam" id="PF13193"/>
    </source>
</evidence>
<dbReference type="InterPro" id="IPR000873">
    <property type="entry name" value="AMP-dep_synth/lig_dom"/>
</dbReference>
<feature type="domain" description="AMP-dependent synthetase/ligase" evidence="1">
    <location>
        <begin position="26"/>
        <end position="320"/>
    </location>
</feature>